<gene>
    <name evidence="1" type="ORF">EHYA_02353</name>
</gene>
<name>A0A401YJ84_9ACTN</name>
<sequence length="175" mass="19249">MVLDFEAEVRRLLGLGDAGPEDPAWGRLEAVLGIAFPDDYKRFVDSVRPCRVNGKLYILQPGVRRWGLDAWVIATTEAFKNADWADLPEPIAAGPTGLIPCLSSDEGHVVFVRQDSSEVVVHVGDGDCPAYVMGFSEWMYRFLTSEDMLGENTAYDYSYDVAAGFPGSPSIEKLP</sequence>
<dbReference type="InterPro" id="IPR037883">
    <property type="entry name" value="Knr4/Smi1-like_sf"/>
</dbReference>
<dbReference type="Proteomes" id="UP000286931">
    <property type="component" value="Unassembled WGS sequence"/>
</dbReference>
<dbReference type="AlphaFoldDB" id="A0A401YJ84"/>
<reference evidence="1 2" key="1">
    <citation type="submission" date="2018-12" db="EMBL/GenBank/DDBJ databases">
        <title>Draft genome sequence of Embleya hyalina NBRC 13850T.</title>
        <authorList>
            <person name="Komaki H."/>
            <person name="Hosoyama A."/>
            <person name="Kimura A."/>
            <person name="Ichikawa N."/>
            <person name="Tamura T."/>
        </authorList>
    </citation>
    <scope>NUCLEOTIDE SEQUENCE [LARGE SCALE GENOMIC DNA]</scope>
    <source>
        <strain evidence="1 2">NBRC 13850</strain>
    </source>
</reference>
<protein>
    <recommendedName>
        <fullName evidence="3">SMI1/KNR4 family protein</fullName>
    </recommendedName>
</protein>
<keyword evidence="2" id="KW-1185">Reference proteome</keyword>
<evidence type="ECO:0000313" key="2">
    <source>
        <dbReference type="Proteomes" id="UP000286931"/>
    </source>
</evidence>
<proteinExistence type="predicted"/>
<organism evidence="1 2">
    <name type="scientific">Embleya hyalina</name>
    <dbReference type="NCBI Taxonomy" id="516124"/>
    <lineage>
        <taxon>Bacteria</taxon>
        <taxon>Bacillati</taxon>
        <taxon>Actinomycetota</taxon>
        <taxon>Actinomycetes</taxon>
        <taxon>Kitasatosporales</taxon>
        <taxon>Streptomycetaceae</taxon>
        <taxon>Embleya</taxon>
    </lineage>
</organism>
<accession>A0A401YJ84</accession>
<evidence type="ECO:0000313" key="1">
    <source>
        <dbReference type="EMBL" id="GCD94684.1"/>
    </source>
</evidence>
<evidence type="ECO:0008006" key="3">
    <source>
        <dbReference type="Google" id="ProtNLM"/>
    </source>
</evidence>
<dbReference type="SUPFAM" id="SSF160631">
    <property type="entry name" value="SMI1/KNR4-like"/>
    <property type="match status" value="1"/>
</dbReference>
<dbReference type="EMBL" id="BIFH01000016">
    <property type="protein sequence ID" value="GCD94684.1"/>
    <property type="molecule type" value="Genomic_DNA"/>
</dbReference>
<comment type="caution">
    <text evidence="1">The sequence shown here is derived from an EMBL/GenBank/DDBJ whole genome shotgun (WGS) entry which is preliminary data.</text>
</comment>